<dbReference type="AlphaFoldDB" id="A0A8J6H765"/>
<evidence type="ECO:0000256" key="1">
    <source>
        <dbReference type="SAM" id="MobiDB-lite"/>
    </source>
</evidence>
<evidence type="ECO:0000313" key="2">
    <source>
        <dbReference type="EMBL" id="KAH0809489.1"/>
    </source>
</evidence>
<name>A0A8J6H765_TENMO</name>
<reference evidence="2" key="2">
    <citation type="submission" date="2021-08" db="EMBL/GenBank/DDBJ databases">
        <authorList>
            <person name="Eriksson T."/>
        </authorList>
    </citation>
    <scope>NUCLEOTIDE SEQUENCE</scope>
    <source>
        <strain evidence="2">Stoneville</strain>
        <tissue evidence="2">Whole head</tissue>
    </source>
</reference>
<dbReference type="PRINTS" id="PR01345">
    <property type="entry name" value="CERVTRCPTASE"/>
</dbReference>
<gene>
    <name evidence="2" type="ORF">GEV33_013302</name>
</gene>
<dbReference type="Proteomes" id="UP000719412">
    <property type="component" value="Unassembled WGS sequence"/>
</dbReference>
<feature type="region of interest" description="Disordered" evidence="1">
    <location>
        <begin position="48"/>
        <end position="74"/>
    </location>
</feature>
<keyword evidence="3" id="KW-1185">Reference proteome</keyword>
<evidence type="ECO:0008006" key="4">
    <source>
        <dbReference type="Google" id="ProtNLM"/>
    </source>
</evidence>
<organism evidence="2 3">
    <name type="scientific">Tenebrio molitor</name>
    <name type="common">Yellow mealworm beetle</name>
    <dbReference type="NCBI Taxonomy" id="7067"/>
    <lineage>
        <taxon>Eukaryota</taxon>
        <taxon>Metazoa</taxon>
        <taxon>Ecdysozoa</taxon>
        <taxon>Arthropoda</taxon>
        <taxon>Hexapoda</taxon>
        <taxon>Insecta</taxon>
        <taxon>Pterygota</taxon>
        <taxon>Neoptera</taxon>
        <taxon>Endopterygota</taxon>
        <taxon>Coleoptera</taxon>
        <taxon>Polyphaga</taxon>
        <taxon>Cucujiformia</taxon>
        <taxon>Tenebrionidae</taxon>
        <taxon>Tenebrio</taxon>
    </lineage>
</organism>
<sequence>MLETVCQKKLMEFTAHCENFFNDVVAGEMRTVCRCYKQRKILRGPTAVTQGEVREDGEVSDTQSILTDADPSRDGEQTDYVAHRAFSNKLSTIIKEERIRYELKIANSNNPKSFYKHVRTALGGPVKIPQVRNVDGNIVFTRESVAGTPKLDFPRNTTAITDIEFSEELVLEKLRGLDKTKSPGPDRITASVLKTCADILCRPLSMLFGQSFDSGVLPSDWRTAIICPIFKKGDKFDPGVRARSVIVYSLHGRPSWVMYADDMKIYNDSLNYQMLSNDISNISKWASDWQLPFNIGKCTVLHIGDKNPCHGYYLGGVELLKSSSCLDLGVLVTSNLSWSEHTSYVVKRANKIVYLLSKTFTKTTLAVTAKLIKSYVRPVLEFGHGVWAPNLKRDIDLLESVQRRATRIPFGRNRPEYSERISLMNLPLLSDRRKRGDVILVHRALTGDKNSSIKHLFPLNDGGRTRGHDLKLAKDNFRTSARQNFITNRVFDVWNSLPVEVICIPGGWRRSIDHGQRLSPPEVRPRGAAGCRRRGMGIGNCSNNAIFHALSAGSLIPCSFLKHSRRGIKMHDDKALASPSCYWASHLRLARRLLDWNENEQPVRPSSCLIAVARRHRSPTTRVPTLPKPNGTSKVRSHMHQENLYQITPSEFHFNIPRKSQLSGPTRNTG</sequence>
<protein>
    <recommendedName>
        <fullName evidence="4">Reverse transcriptase</fullName>
    </recommendedName>
</protein>
<dbReference type="PANTHER" id="PTHR33332">
    <property type="entry name" value="REVERSE TRANSCRIPTASE DOMAIN-CONTAINING PROTEIN"/>
    <property type="match status" value="1"/>
</dbReference>
<reference evidence="2" key="1">
    <citation type="journal article" date="2020" name="J Insects Food Feed">
        <title>The yellow mealworm (Tenebrio molitor) genome: a resource for the emerging insects as food and feed industry.</title>
        <authorList>
            <person name="Eriksson T."/>
            <person name="Andere A."/>
            <person name="Kelstrup H."/>
            <person name="Emery V."/>
            <person name="Picard C."/>
        </authorList>
    </citation>
    <scope>NUCLEOTIDE SEQUENCE</scope>
    <source>
        <strain evidence="2">Stoneville</strain>
        <tissue evidence="2">Whole head</tissue>
    </source>
</reference>
<evidence type="ECO:0000313" key="3">
    <source>
        <dbReference type="Proteomes" id="UP000719412"/>
    </source>
</evidence>
<accession>A0A8J6H765</accession>
<comment type="caution">
    <text evidence="2">The sequence shown here is derived from an EMBL/GenBank/DDBJ whole genome shotgun (WGS) entry which is preliminary data.</text>
</comment>
<dbReference type="EMBL" id="JABDTM020028109">
    <property type="protein sequence ID" value="KAH0809489.1"/>
    <property type="molecule type" value="Genomic_DNA"/>
</dbReference>
<proteinExistence type="predicted"/>